<gene>
    <name evidence="4" type="ORF">LEA_08848</name>
</gene>
<keyword evidence="2 4" id="KW-0418">Kinase</keyword>
<organism evidence="4">
    <name type="scientific">human gut metagenome</name>
    <dbReference type="NCBI Taxonomy" id="408170"/>
    <lineage>
        <taxon>unclassified sequences</taxon>
        <taxon>metagenomes</taxon>
        <taxon>organismal metagenomes</taxon>
    </lineage>
</organism>
<sequence length="126" mass="13716">MYYIGIDLGTSAVKLLLMQGDGQIANIVSREYPIAFPHPGWSEQNPADWWDAVCAGIPELLNGFDASQVAGIGAGGQMHGLVVLDAQDKVIRPCILWNDGRTQKQVEYLNNVIGKENLSKYTANIA</sequence>
<dbReference type="InterPro" id="IPR050406">
    <property type="entry name" value="FGGY_Carb_Kinase"/>
</dbReference>
<evidence type="ECO:0000256" key="1">
    <source>
        <dbReference type="ARBA" id="ARBA00022679"/>
    </source>
</evidence>
<feature type="non-terminal residue" evidence="4">
    <location>
        <position position="126"/>
    </location>
</feature>
<evidence type="ECO:0000259" key="3">
    <source>
        <dbReference type="Pfam" id="PF00370"/>
    </source>
</evidence>
<dbReference type="InterPro" id="IPR043129">
    <property type="entry name" value="ATPase_NBD"/>
</dbReference>
<keyword evidence="1" id="KW-0808">Transferase</keyword>
<dbReference type="PANTHER" id="PTHR43095">
    <property type="entry name" value="SUGAR KINASE"/>
    <property type="match status" value="1"/>
</dbReference>
<dbReference type="Gene3D" id="3.30.420.40">
    <property type="match status" value="1"/>
</dbReference>
<protein>
    <submittedName>
        <fullName evidence="4">Xylulokinase</fullName>
    </submittedName>
</protein>
<reference evidence="4" key="1">
    <citation type="journal article" date="2013" name="Environ. Microbiol.">
        <title>Microbiota from the distal guts of lean and obese adolescents exhibit partial functional redundancy besides clear differences in community structure.</title>
        <authorList>
            <person name="Ferrer M."/>
            <person name="Ruiz A."/>
            <person name="Lanza F."/>
            <person name="Haange S.B."/>
            <person name="Oberbach A."/>
            <person name="Till H."/>
            <person name="Bargiela R."/>
            <person name="Campoy C."/>
            <person name="Segura M.T."/>
            <person name="Richter M."/>
            <person name="von Bergen M."/>
            <person name="Seifert J."/>
            <person name="Suarez A."/>
        </authorList>
    </citation>
    <scope>NUCLEOTIDE SEQUENCE</scope>
</reference>
<dbReference type="Pfam" id="PF00370">
    <property type="entry name" value="FGGY_N"/>
    <property type="match status" value="1"/>
</dbReference>
<dbReference type="InterPro" id="IPR018484">
    <property type="entry name" value="FGGY_N"/>
</dbReference>
<name>K1U9X5_9ZZZZ</name>
<feature type="domain" description="Carbohydrate kinase FGGY N-terminal" evidence="3">
    <location>
        <begin position="2"/>
        <end position="124"/>
    </location>
</feature>
<evidence type="ECO:0000313" key="4">
    <source>
        <dbReference type="EMBL" id="EKC68336.1"/>
    </source>
</evidence>
<dbReference type="SUPFAM" id="SSF53067">
    <property type="entry name" value="Actin-like ATPase domain"/>
    <property type="match status" value="1"/>
</dbReference>
<accession>K1U9X5</accession>
<dbReference type="PANTHER" id="PTHR43095:SF5">
    <property type="entry name" value="XYLULOSE KINASE"/>
    <property type="match status" value="1"/>
</dbReference>
<proteinExistence type="predicted"/>
<dbReference type="GO" id="GO:0005975">
    <property type="term" value="P:carbohydrate metabolic process"/>
    <property type="evidence" value="ECO:0007669"/>
    <property type="project" value="InterPro"/>
</dbReference>
<comment type="caution">
    <text evidence="4">The sequence shown here is derived from an EMBL/GenBank/DDBJ whole genome shotgun (WGS) entry which is preliminary data.</text>
</comment>
<evidence type="ECO:0000256" key="2">
    <source>
        <dbReference type="ARBA" id="ARBA00022777"/>
    </source>
</evidence>
<dbReference type="GO" id="GO:0016301">
    <property type="term" value="F:kinase activity"/>
    <property type="evidence" value="ECO:0007669"/>
    <property type="project" value="UniProtKB-KW"/>
</dbReference>
<dbReference type="AlphaFoldDB" id="K1U9X5"/>
<dbReference type="EMBL" id="AJWY01005911">
    <property type="protein sequence ID" value="EKC68336.1"/>
    <property type="molecule type" value="Genomic_DNA"/>
</dbReference>